<evidence type="ECO:0000259" key="17">
    <source>
        <dbReference type="Pfam" id="PF07732"/>
    </source>
</evidence>
<dbReference type="InterPro" id="IPR011706">
    <property type="entry name" value="Cu-oxidase_C"/>
</dbReference>
<protein>
    <recommendedName>
        <fullName evidence="6">laccase</fullName>
        <ecNumber evidence="6">1.10.3.2</ecNumber>
    </recommendedName>
</protein>
<comment type="subcellular location">
    <subcellularLocation>
        <location evidence="4">Secreted</location>
        <location evidence="4">Extracellular space</location>
        <location evidence="4">Apoplast</location>
    </subcellularLocation>
</comment>
<comment type="catalytic activity">
    <reaction evidence="1">
        <text>4 hydroquinone + O2 = 4 benzosemiquinone + 2 H2O</text>
        <dbReference type="Rhea" id="RHEA:11276"/>
        <dbReference type="ChEBI" id="CHEBI:15377"/>
        <dbReference type="ChEBI" id="CHEBI:15379"/>
        <dbReference type="ChEBI" id="CHEBI:17594"/>
        <dbReference type="ChEBI" id="CHEBI:17977"/>
        <dbReference type="EC" id="1.10.3.2"/>
    </reaction>
</comment>
<proteinExistence type="inferred from homology"/>
<dbReference type="InterPro" id="IPR045087">
    <property type="entry name" value="Cu-oxidase_fam"/>
</dbReference>
<dbReference type="EC" id="1.10.3.2" evidence="6"/>
<dbReference type="Pfam" id="PF07732">
    <property type="entry name" value="Cu-oxidase_3"/>
    <property type="match status" value="1"/>
</dbReference>
<dbReference type="PANTHER" id="PTHR11709:SF287">
    <property type="entry name" value="LACCASE"/>
    <property type="match status" value="1"/>
</dbReference>
<dbReference type="EMBL" id="JACMSC010000008">
    <property type="protein sequence ID" value="KAG6509561.1"/>
    <property type="molecule type" value="Genomic_DNA"/>
</dbReference>
<evidence type="ECO:0000313" key="19">
    <source>
        <dbReference type="Proteomes" id="UP000734854"/>
    </source>
</evidence>
<dbReference type="Gene3D" id="2.60.40.420">
    <property type="entry name" value="Cupredoxins - blue copper proteins"/>
    <property type="match status" value="3"/>
</dbReference>
<keyword evidence="10" id="KW-0677">Repeat</keyword>
<dbReference type="GO" id="GO:0046274">
    <property type="term" value="P:lignin catabolic process"/>
    <property type="evidence" value="ECO:0007669"/>
    <property type="project" value="UniProtKB-KW"/>
</dbReference>
<evidence type="ECO:0000256" key="2">
    <source>
        <dbReference type="ARBA" id="ARBA00001935"/>
    </source>
</evidence>
<evidence type="ECO:0000259" key="16">
    <source>
        <dbReference type="Pfam" id="PF07731"/>
    </source>
</evidence>
<dbReference type="CDD" id="cd13849">
    <property type="entry name" value="CuRO_1_LCC_plant"/>
    <property type="match status" value="1"/>
</dbReference>
<evidence type="ECO:0000256" key="11">
    <source>
        <dbReference type="ARBA" id="ARBA00023002"/>
    </source>
</evidence>
<evidence type="ECO:0000256" key="3">
    <source>
        <dbReference type="ARBA" id="ARBA00002075"/>
    </source>
</evidence>
<feature type="signal peptide" evidence="14">
    <location>
        <begin position="1"/>
        <end position="28"/>
    </location>
</feature>
<feature type="domain" description="Plastocyanin-like" evidence="16">
    <location>
        <begin position="453"/>
        <end position="586"/>
    </location>
</feature>
<dbReference type="PROSITE" id="PS00079">
    <property type="entry name" value="MULTICOPPER_OXIDASE1"/>
    <property type="match status" value="1"/>
</dbReference>
<evidence type="ECO:0000256" key="4">
    <source>
        <dbReference type="ARBA" id="ARBA00004271"/>
    </source>
</evidence>
<keyword evidence="7" id="KW-0052">Apoplast</keyword>
<dbReference type="InterPro" id="IPR001117">
    <property type="entry name" value="Cu-oxidase_2nd"/>
</dbReference>
<comment type="function">
    <text evidence="3">Lignin degradation and detoxification of lignin-derived products.</text>
</comment>
<evidence type="ECO:0000256" key="12">
    <source>
        <dbReference type="ARBA" id="ARBA00023008"/>
    </source>
</evidence>
<evidence type="ECO:0000256" key="10">
    <source>
        <dbReference type="ARBA" id="ARBA00022737"/>
    </source>
</evidence>
<dbReference type="InterPro" id="IPR034288">
    <property type="entry name" value="CuRO_1_LCC"/>
</dbReference>
<dbReference type="PANTHER" id="PTHR11709">
    <property type="entry name" value="MULTI-COPPER OXIDASE"/>
    <property type="match status" value="1"/>
</dbReference>
<comment type="cofactor">
    <cofactor evidence="2">
        <name>Cu cation</name>
        <dbReference type="ChEBI" id="CHEBI:23378"/>
    </cofactor>
</comment>
<dbReference type="GO" id="GO:0048046">
    <property type="term" value="C:apoplast"/>
    <property type="evidence" value="ECO:0007669"/>
    <property type="project" value="UniProtKB-SubCell"/>
</dbReference>
<feature type="domain" description="Plastocyanin-like" evidence="15">
    <location>
        <begin position="193"/>
        <end position="336"/>
    </location>
</feature>
<dbReference type="InterPro" id="IPR033138">
    <property type="entry name" value="Cu_oxidase_CS"/>
</dbReference>
<dbReference type="GO" id="GO:0005507">
    <property type="term" value="F:copper ion binding"/>
    <property type="evidence" value="ECO:0007669"/>
    <property type="project" value="InterPro"/>
</dbReference>
<keyword evidence="9" id="KW-0479">Metal-binding</keyword>
<dbReference type="InterPro" id="IPR034285">
    <property type="entry name" value="CuRO_2_LCC"/>
</dbReference>
<dbReference type="FunFam" id="2.60.40.420:FF:000062">
    <property type="entry name" value="Laccase"/>
    <property type="match status" value="1"/>
</dbReference>
<dbReference type="SUPFAM" id="SSF49503">
    <property type="entry name" value="Cupredoxins"/>
    <property type="match status" value="3"/>
</dbReference>
<sequence length="605" mass="66829">MEMDLKNHRSSSVFFPAVVLLWLRCATAEIHFHEFVVQATAVKRLCETRSIITVNGQYPGPTIEARNGDALVVDVVNRAKYNVTIHWHGIRQLRTAWADGPEFVTQCPIRPGGSYTYRFRIEEQEGTLWWHAHSSWLRATVHGAIVVYPKLGSSYPFLNPDREHRVILGNSVNGFAINFQIVSNWLKLTWSSTGEWWNEDPVRVIERALRTGADPNVSDALTINGQPGDLYKCSRKETTVFPVRSGETNLFRFVNAALNSELFVGVAGHSMTVVAADGVYVKHFNATILMLAPGQTTDVLLTADSPAGCYYMAAHAYESARDTTFDNTTTTAILNYLDPNGYPYAPPAKVVANRTRLPAFPVLPDFNDTCAAYAFASRFRSAVPVTLPGPVDHHLFFTVGLGLFDCPAGKVCGGPNGTILTASMNNVSFQTPTRASILEAYLRGVPAVFTADFPAVPPVRFNYTAESVSRDLWQPTVATKVYQVKYGSVLEVVMQGTSILTSEDHPMHIHGYHFYVLATGFGNFDRRRDAARFNLVDPPLRNTVGVPVNGWAVVRFVADNPGAWLVHCHLEDHMSWGLAMVFLVENGVGESQSLEPPPADLPPCV</sequence>
<dbReference type="AlphaFoldDB" id="A0A8J5L999"/>
<keyword evidence="14" id="KW-0732">Signal</keyword>
<keyword evidence="12" id="KW-0186">Copper</keyword>
<feature type="domain" description="Plastocyanin-like" evidence="17">
    <location>
        <begin position="37"/>
        <end position="150"/>
    </location>
</feature>
<dbReference type="InterPro" id="IPR008972">
    <property type="entry name" value="Cupredoxin"/>
</dbReference>
<dbReference type="Pfam" id="PF00394">
    <property type="entry name" value="Cu-oxidase"/>
    <property type="match status" value="1"/>
</dbReference>
<evidence type="ECO:0000256" key="8">
    <source>
        <dbReference type="ARBA" id="ARBA00022525"/>
    </source>
</evidence>
<gene>
    <name evidence="18" type="ORF">ZIOFF_027561</name>
</gene>
<evidence type="ECO:0000256" key="14">
    <source>
        <dbReference type="SAM" id="SignalP"/>
    </source>
</evidence>
<evidence type="ECO:0000256" key="13">
    <source>
        <dbReference type="ARBA" id="ARBA00023185"/>
    </source>
</evidence>
<evidence type="ECO:0000256" key="9">
    <source>
        <dbReference type="ARBA" id="ARBA00022723"/>
    </source>
</evidence>
<dbReference type="InterPro" id="IPR011707">
    <property type="entry name" value="Cu-oxidase-like_N"/>
</dbReference>
<dbReference type="Proteomes" id="UP000734854">
    <property type="component" value="Unassembled WGS sequence"/>
</dbReference>
<dbReference type="PROSITE" id="PS00080">
    <property type="entry name" value="MULTICOPPER_OXIDASE2"/>
    <property type="match status" value="1"/>
</dbReference>
<dbReference type="CDD" id="cd13875">
    <property type="entry name" value="CuRO_2_LCC_plant"/>
    <property type="match status" value="1"/>
</dbReference>
<evidence type="ECO:0000259" key="15">
    <source>
        <dbReference type="Pfam" id="PF00394"/>
    </source>
</evidence>
<reference evidence="18 19" key="1">
    <citation type="submission" date="2020-08" db="EMBL/GenBank/DDBJ databases">
        <title>Plant Genome Project.</title>
        <authorList>
            <person name="Zhang R.-G."/>
        </authorList>
    </citation>
    <scope>NUCLEOTIDE SEQUENCE [LARGE SCALE GENOMIC DNA]</scope>
    <source>
        <tissue evidence="18">Rhizome</tissue>
    </source>
</reference>
<keyword evidence="13" id="KW-0439">Lignin degradation</keyword>
<dbReference type="Pfam" id="PF07731">
    <property type="entry name" value="Cu-oxidase_2"/>
    <property type="match status" value="1"/>
</dbReference>
<evidence type="ECO:0000256" key="5">
    <source>
        <dbReference type="ARBA" id="ARBA00010609"/>
    </source>
</evidence>
<accession>A0A8J5L999</accession>
<name>A0A8J5L999_ZINOF</name>
<dbReference type="CDD" id="cd13897">
    <property type="entry name" value="CuRO_3_LCC_plant"/>
    <property type="match status" value="1"/>
</dbReference>
<dbReference type="GO" id="GO:0052716">
    <property type="term" value="F:hydroquinone:oxygen oxidoreductase activity"/>
    <property type="evidence" value="ECO:0007669"/>
    <property type="project" value="UniProtKB-EC"/>
</dbReference>
<organism evidence="18 19">
    <name type="scientific">Zingiber officinale</name>
    <name type="common">Ginger</name>
    <name type="synonym">Amomum zingiber</name>
    <dbReference type="NCBI Taxonomy" id="94328"/>
    <lineage>
        <taxon>Eukaryota</taxon>
        <taxon>Viridiplantae</taxon>
        <taxon>Streptophyta</taxon>
        <taxon>Embryophyta</taxon>
        <taxon>Tracheophyta</taxon>
        <taxon>Spermatophyta</taxon>
        <taxon>Magnoliopsida</taxon>
        <taxon>Liliopsida</taxon>
        <taxon>Zingiberales</taxon>
        <taxon>Zingiberaceae</taxon>
        <taxon>Zingiber</taxon>
    </lineage>
</organism>
<evidence type="ECO:0000256" key="1">
    <source>
        <dbReference type="ARBA" id="ARBA00000349"/>
    </source>
</evidence>
<comment type="caution">
    <text evidence="18">The sequence shown here is derived from an EMBL/GenBank/DDBJ whole genome shotgun (WGS) entry which is preliminary data.</text>
</comment>
<keyword evidence="19" id="KW-1185">Reference proteome</keyword>
<keyword evidence="8" id="KW-0964">Secreted</keyword>
<comment type="similarity">
    <text evidence="5">Belongs to the multicopper oxidase family.</text>
</comment>
<dbReference type="InterPro" id="IPR002355">
    <property type="entry name" value="Cu_oxidase_Cu_BS"/>
</dbReference>
<evidence type="ECO:0000256" key="6">
    <source>
        <dbReference type="ARBA" id="ARBA00012297"/>
    </source>
</evidence>
<evidence type="ECO:0000256" key="7">
    <source>
        <dbReference type="ARBA" id="ARBA00022523"/>
    </source>
</evidence>
<dbReference type="InterPro" id="IPR034289">
    <property type="entry name" value="CuRO_3_LCC"/>
</dbReference>
<feature type="chain" id="PRO_5035310719" description="laccase" evidence="14">
    <location>
        <begin position="29"/>
        <end position="605"/>
    </location>
</feature>
<evidence type="ECO:0000313" key="18">
    <source>
        <dbReference type="EMBL" id="KAG6509561.1"/>
    </source>
</evidence>
<keyword evidence="11" id="KW-0560">Oxidoreductase</keyword>